<accession>A0A174LVG9</accession>
<dbReference type="EMBL" id="QSON01000028">
    <property type="protein sequence ID" value="RGI95759.1"/>
    <property type="molecule type" value="Genomic_DNA"/>
</dbReference>
<reference evidence="1" key="2">
    <citation type="submission" date="2022-01" db="EMBL/GenBank/DDBJ databases">
        <title>Novel bile acid biosynthetic pathways are enriched in the microbiome of centenarians.</title>
        <authorList>
            <person name="Sato Y."/>
            <person name="Atarashi K."/>
            <person name="Plichta R.D."/>
            <person name="Arai Y."/>
            <person name="Sasajima S."/>
            <person name="Kearney M.S."/>
            <person name="Suda W."/>
            <person name="Takeshita K."/>
            <person name="Sasaki T."/>
            <person name="Okamoto S."/>
            <person name="Skelly N.A."/>
            <person name="Okamura Y."/>
            <person name="Vlamakis H."/>
            <person name="Li Y."/>
            <person name="Tanoue T."/>
            <person name="Takei H."/>
            <person name="Nittono H."/>
            <person name="Narushima S."/>
            <person name="Irie J."/>
            <person name="Itoh H."/>
            <person name="Moriya K."/>
            <person name="Sugiura Y."/>
            <person name="Suematsu M."/>
            <person name="Moritoki N."/>
            <person name="Shibata S."/>
            <person name="Littman R.D."/>
            <person name="Fischbach A.M."/>
            <person name="Uwamino Y."/>
            <person name="Inoue T."/>
            <person name="Honda A."/>
            <person name="Hattori M."/>
            <person name="Murai T."/>
            <person name="Xavier J.R."/>
            <person name="Hirose N."/>
            <person name="Honda K."/>
        </authorList>
    </citation>
    <scope>NUCLEOTIDE SEQUENCE</scope>
    <source>
        <strain evidence="1">CE91-St55</strain>
    </source>
</reference>
<proteinExistence type="predicted"/>
<dbReference type="Proteomes" id="UP001055091">
    <property type="component" value="Unassembled WGS sequence"/>
</dbReference>
<dbReference type="AlphaFoldDB" id="A0A174LVG9"/>
<protein>
    <submittedName>
        <fullName evidence="2">Uncharacterized protein</fullName>
    </submittedName>
</protein>
<evidence type="ECO:0000313" key="1">
    <source>
        <dbReference type="EMBL" id="GKH04810.1"/>
    </source>
</evidence>
<evidence type="ECO:0000313" key="3">
    <source>
        <dbReference type="Proteomes" id="UP000263014"/>
    </source>
</evidence>
<dbReference type="Proteomes" id="UP000263014">
    <property type="component" value="Unassembled WGS sequence"/>
</dbReference>
<comment type="caution">
    <text evidence="2">The sequence shown here is derived from an EMBL/GenBank/DDBJ whole genome shotgun (WGS) entry which is preliminary data.</text>
</comment>
<sequence>MDNYIITLLIQKKEDNCKNINEVKLEVMDALHEEGTYEPLDVYATTQIEKAYAAGRSLMEGKREHIFKLITAL</sequence>
<evidence type="ECO:0000313" key="2">
    <source>
        <dbReference type="EMBL" id="RGI95759.1"/>
    </source>
</evidence>
<reference evidence="2 3" key="1">
    <citation type="submission" date="2018-08" db="EMBL/GenBank/DDBJ databases">
        <title>A genome reference for cultivated species of the human gut microbiota.</title>
        <authorList>
            <person name="Zou Y."/>
            <person name="Xue W."/>
            <person name="Luo G."/>
        </authorList>
    </citation>
    <scope>NUCLEOTIDE SEQUENCE [LARGE SCALE GENOMIC DNA]</scope>
    <source>
        <strain evidence="2 3">TM09-12</strain>
    </source>
</reference>
<name>A0A174LVG9_9FIRM</name>
<organism evidence="2 3">
    <name type="scientific">Hungatella hathewayi</name>
    <dbReference type="NCBI Taxonomy" id="154046"/>
    <lineage>
        <taxon>Bacteria</taxon>
        <taxon>Bacillati</taxon>
        <taxon>Bacillota</taxon>
        <taxon>Clostridia</taxon>
        <taxon>Lachnospirales</taxon>
        <taxon>Lachnospiraceae</taxon>
        <taxon>Hungatella</taxon>
    </lineage>
</organism>
<dbReference type="EMBL" id="BQNJ01000003">
    <property type="protein sequence ID" value="GKH04810.1"/>
    <property type="molecule type" value="Genomic_DNA"/>
</dbReference>
<gene>
    <name evidence="1" type="ORF">CE91St55_67910</name>
    <name evidence="2" type="ORF">DXD79_31175</name>
</gene>
<dbReference type="RefSeq" id="WP_055649195.1">
    <property type="nucleotide sequence ID" value="NZ_BQNJ01000003.1"/>
</dbReference>